<comment type="subunit">
    <text evidence="9">Homopentamer.</text>
</comment>
<evidence type="ECO:0000313" key="11">
    <source>
        <dbReference type="EMBL" id="QCT69781.1"/>
    </source>
</evidence>
<dbReference type="NCBIfam" id="TIGR00220">
    <property type="entry name" value="mscL"/>
    <property type="match status" value="1"/>
</dbReference>
<feature type="transmembrane region" description="Helical" evidence="9">
    <location>
        <begin position="20"/>
        <end position="41"/>
    </location>
</feature>
<gene>
    <name evidence="9 11" type="primary">mscL</name>
    <name evidence="11" type="ORF">CPZ25_000175</name>
</gene>
<dbReference type="InterPro" id="IPR036019">
    <property type="entry name" value="MscL_channel"/>
</dbReference>
<name>A0A4P9C579_EUBML</name>
<protein>
    <recommendedName>
        <fullName evidence="9">Large-conductance mechanosensitive channel</fullName>
    </recommendedName>
</protein>
<evidence type="ECO:0000256" key="3">
    <source>
        <dbReference type="ARBA" id="ARBA00022475"/>
    </source>
</evidence>
<dbReference type="Proteomes" id="UP000218387">
    <property type="component" value="Chromosome"/>
</dbReference>
<dbReference type="GO" id="GO:0008381">
    <property type="term" value="F:mechanosensitive monoatomic ion channel activity"/>
    <property type="evidence" value="ECO:0007669"/>
    <property type="project" value="UniProtKB-UniRule"/>
</dbReference>
<keyword evidence="8 9" id="KW-0407">Ion channel</keyword>
<evidence type="ECO:0000256" key="9">
    <source>
        <dbReference type="HAMAP-Rule" id="MF_00115"/>
    </source>
</evidence>
<comment type="subcellular location">
    <subcellularLocation>
        <location evidence="9">Cell membrane</location>
        <topology evidence="9">Multi-pass membrane protein</topology>
    </subcellularLocation>
    <subcellularLocation>
        <location evidence="1">Membrane</location>
        <topology evidence="1">Multi-pass membrane protein</topology>
    </subcellularLocation>
</comment>
<evidence type="ECO:0000256" key="8">
    <source>
        <dbReference type="ARBA" id="ARBA00023303"/>
    </source>
</evidence>
<keyword evidence="6 9" id="KW-0406">Ion transport</keyword>
<proteinExistence type="inferred from homology"/>
<feature type="region of interest" description="Disordered" evidence="10">
    <location>
        <begin position="139"/>
        <end position="165"/>
    </location>
</feature>
<dbReference type="InterPro" id="IPR001185">
    <property type="entry name" value="MS_channel"/>
</dbReference>
<comment type="similarity">
    <text evidence="9">Belongs to the MscL family.</text>
</comment>
<feature type="transmembrane region" description="Helical" evidence="9">
    <location>
        <begin position="87"/>
        <end position="105"/>
    </location>
</feature>
<keyword evidence="12" id="KW-1185">Reference proteome</keyword>
<keyword evidence="3 9" id="KW-1003">Cell membrane</keyword>
<organism evidence="11 12">
    <name type="scientific">Eubacterium maltosivorans</name>
    <dbReference type="NCBI Taxonomy" id="2041044"/>
    <lineage>
        <taxon>Bacteria</taxon>
        <taxon>Bacillati</taxon>
        <taxon>Bacillota</taxon>
        <taxon>Clostridia</taxon>
        <taxon>Eubacteriales</taxon>
        <taxon>Eubacteriaceae</taxon>
        <taxon>Eubacterium</taxon>
    </lineage>
</organism>
<evidence type="ECO:0000256" key="2">
    <source>
        <dbReference type="ARBA" id="ARBA00022448"/>
    </source>
</evidence>
<keyword evidence="5 9" id="KW-1133">Transmembrane helix</keyword>
<dbReference type="KEGG" id="emt:CPZ25_000175"/>
<dbReference type="Gene3D" id="1.10.1200.120">
    <property type="entry name" value="Large-conductance mechanosensitive channel, MscL, domain 1"/>
    <property type="match status" value="1"/>
</dbReference>
<evidence type="ECO:0000256" key="7">
    <source>
        <dbReference type="ARBA" id="ARBA00023136"/>
    </source>
</evidence>
<dbReference type="InterPro" id="IPR037673">
    <property type="entry name" value="MSC/AndL"/>
</dbReference>
<dbReference type="PANTHER" id="PTHR30266:SF2">
    <property type="entry name" value="LARGE-CONDUCTANCE MECHANOSENSITIVE CHANNEL"/>
    <property type="match status" value="1"/>
</dbReference>
<evidence type="ECO:0000256" key="1">
    <source>
        <dbReference type="ARBA" id="ARBA00004141"/>
    </source>
</evidence>
<dbReference type="Pfam" id="PF01741">
    <property type="entry name" value="MscL"/>
    <property type="match status" value="1"/>
</dbReference>
<sequence length="182" mass="20433">MKGGSFVFDDFKKFAFKGNILSLAIGVVIGNSFNKVVSSVVSDILMPFFGYLTAGIDFKTLKLVLHPATLEGDKIIRPELVISYGDFLQNVIDFFIIALSIYIVTKAIRKISRKDQNQDQQDAVTEIDLLTDIKNILEKDQSSPPAPLPESVKAQKTDLPEQNVPIHKNAQKLRLDKKYRIH</sequence>
<evidence type="ECO:0000256" key="5">
    <source>
        <dbReference type="ARBA" id="ARBA00022989"/>
    </source>
</evidence>
<dbReference type="AlphaFoldDB" id="A0A4P9C579"/>
<accession>A0A4P9C579</accession>
<evidence type="ECO:0000313" key="12">
    <source>
        <dbReference type="Proteomes" id="UP000218387"/>
    </source>
</evidence>
<dbReference type="EMBL" id="CP029487">
    <property type="protein sequence ID" value="QCT69781.1"/>
    <property type="molecule type" value="Genomic_DNA"/>
</dbReference>
<keyword evidence="2 9" id="KW-0813">Transport</keyword>
<dbReference type="PANTHER" id="PTHR30266">
    <property type="entry name" value="MECHANOSENSITIVE CHANNEL MSCL"/>
    <property type="match status" value="1"/>
</dbReference>
<dbReference type="SUPFAM" id="SSF81330">
    <property type="entry name" value="Gated mechanosensitive channel"/>
    <property type="match status" value="1"/>
</dbReference>
<evidence type="ECO:0000256" key="4">
    <source>
        <dbReference type="ARBA" id="ARBA00022692"/>
    </source>
</evidence>
<keyword evidence="7 9" id="KW-0472">Membrane</keyword>
<keyword evidence="4 9" id="KW-0812">Transmembrane</keyword>
<evidence type="ECO:0000256" key="10">
    <source>
        <dbReference type="SAM" id="MobiDB-lite"/>
    </source>
</evidence>
<dbReference type="HAMAP" id="MF_00115">
    <property type="entry name" value="MscL"/>
    <property type="match status" value="1"/>
</dbReference>
<dbReference type="PRINTS" id="PR01264">
    <property type="entry name" value="MECHCHANNEL"/>
</dbReference>
<dbReference type="GO" id="GO:0005886">
    <property type="term" value="C:plasma membrane"/>
    <property type="evidence" value="ECO:0007669"/>
    <property type="project" value="UniProtKB-SubCell"/>
</dbReference>
<evidence type="ECO:0000256" key="6">
    <source>
        <dbReference type="ARBA" id="ARBA00023065"/>
    </source>
</evidence>
<comment type="function">
    <text evidence="9">Channel that opens in response to stretch forces in the membrane lipid bilayer. May participate in the regulation of osmotic pressure changes within the cell.</text>
</comment>
<reference evidence="11 12" key="1">
    <citation type="submission" date="2018-05" db="EMBL/GenBank/DDBJ databases">
        <title>Genome comparison of Eubacterium sp.</title>
        <authorList>
            <person name="Feng Y."/>
            <person name="Sanchez-Andrea I."/>
            <person name="Stams A.J.M."/>
            <person name="De Vos W.M."/>
        </authorList>
    </citation>
    <scope>NUCLEOTIDE SEQUENCE [LARGE SCALE GENOMIC DNA]</scope>
    <source>
        <strain evidence="11 12">YI</strain>
    </source>
</reference>